<proteinExistence type="predicted"/>
<sequence>MDSVYASWLSPVIPLCSHESGTPSVVENRHELLDTKAASYRGDERSSMLGICANEGPTHQCRSGAQIGHAQGKSISRKKEQLDEIATRYPLNEQANALLGLGPVFFEPVWDDVPTDEDKRRTTSDSESDSDAEESDLWLLRAPVRSKIEDKVVEKKGQEAGEYTTREHLRVAELIRICKKGIPLNSGVHDGSASQRGCICAQILAREHVRVGDLDTRNWPHVLF</sequence>
<feature type="compositionally biased region" description="Acidic residues" evidence="1">
    <location>
        <begin position="126"/>
        <end position="135"/>
    </location>
</feature>
<feature type="region of interest" description="Disordered" evidence="1">
    <location>
        <begin position="110"/>
        <end position="135"/>
    </location>
</feature>
<dbReference type="Proteomes" id="UP000824120">
    <property type="component" value="Chromosome 12"/>
</dbReference>
<comment type="caution">
    <text evidence="2">The sequence shown here is derived from an EMBL/GenBank/DDBJ whole genome shotgun (WGS) entry which is preliminary data.</text>
</comment>
<evidence type="ECO:0000313" key="2">
    <source>
        <dbReference type="EMBL" id="KAG5570514.1"/>
    </source>
</evidence>
<organism evidence="2 3">
    <name type="scientific">Solanum commersonii</name>
    <name type="common">Commerson's wild potato</name>
    <name type="synonym">Commerson's nightshade</name>
    <dbReference type="NCBI Taxonomy" id="4109"/>
    <lineage>
        <taxon>Eukaryota</taxon>
        <taxon>Viridiplantae</taxon>
        <taxon>Streptophyta</taxon>
        <taxon>Embryophyta</taxon>
        <taxon>Tracheophyta</taxon>
        <taxon>Spermatophyta</taxon>
        <taxon>Magnoliopsida</taxon>
        <taxon>eudicotyledons</taxon>
        <taxon>Gunneridae</taxon>
        <taxon>Pentapetalae</taxon>
        <taxon>asterids</taxon>
        <taxon>lamiids</taxon>
        <taxon>Solanales</taxon>
        <taxon>Solanaceae</taxon>
        <taxon>Solanoideae</taxon>
        <taxon>Solaneae</taxon>
        <taxon>Solanum</taxon>
    </lineage>
</organism>
<dbReference type="OrthoDB" id="1328154at2759"/>
<evidence type="ECO:0000313" key="3">
    <source>
        <dbReference type="Proteomes" id="UP000824120"/>
    </source>
</evidence>
<protein>
    <submittedName>
        <fullName evidence="2">Uncharacterized protein</fullName>
    </submittedName>
</protein>
<gene>
    <name evidence="2" type="ORF">H5410_060280</name>
</gene>
<dbReference type="AlphaFoldDB" id="A0A9J5W4S2"/>
<name>A0A9J5W4S2_SOLCO</name>
<evidence type="ECO:0000256" key="1">
    <source>
        <dbReference type="SAM" id="MobiDB-lite"/>
    </source>
</evidence>
<reference evidence="2 3" key="1">
    <citation type="submission" date="2020-09" db="EMBL/GenBank/DDBJ databases">
        <title>De no assembly of potato wild relative species, Solanum commersonii.</title>
        <authorList>
            <person name="Cho K."/>
        </authorList>
    </citation>
    <scope>NUCLEOTIDE SEQUENCE [LARGE SCALE GENOMIC DNA]</scope>
    <source>
        <strain evidence="2">LZ3.2</strain>
        <tissue evidence="2">Leaf</tissue>
    </source>
</reference>
<accession>A0A9J5W4S2</accession>
<dbReference type="EMBL" id="JACXVP010000012">
    <property type="protein sequence ID" value="KAG5570514.1"/>
    <property type="molecule type" value="Genomic_DNA"/>
</dbReference>
<keyword evidence="3" id="KW-1185">Reference proteome</keyword>